<reference evidence="2" key="1">
    <citation type="journal article" date="2017" name="Nat. Ecol. Evol.">
        <title>Genome expansion and lineage-specific genetic innovations in the forest pathogenic fungi Armillaria.</title>
        <authorList>
            <person name="Sipos G."/>
            <person name="Prasanna A.N."/>
            <person name="Walter M.C."/>
            <person name="O'Connor E."/>
            <person name="Balint B."/>
            <person name="Krizsan K."/>
            <person name="Kiss B."/>
            <person name="Hess J."/>
            <person name="Varga T."/>
            <person name="Slot J."/>
            <person name="Riley R."/>
            <person name="Boka B."/>
            <person name="Rigling D."/>
            <person name="Barry K."/>
            <person name="Lee J."/>
            <person name="Mihaltcheva S."/>
            <person name="LaButti K."/>
            <person name="Lipzen A."/>
            <person name="Waldron R."/>
            <person name="Moloney N.M."/>
            <person name="Sperisen C."/>
            <person name="Kredics L."/>
            <person name="Vagvoelgyi C."/>
            <person name="Patrignani A."/>
            <person name="Fitzpatrick D."/>
            <person name="Nagy I."/>
            <person name="Doyle S."/>
            <person name="Anderson J.B."/>
            <person name="Grigoriev I.V."/>
            <person name="Gueldener U."/>
            <person name="Muensterkoetter M."/>
            <person name="Nagy L.G."/>
        </authorList>
    </citation>
    <scope>NUCLEOTIDE SEQUENCE [LARGE SCALE GENOMIC DNA]</scope>
    <source>
        <strain evidence="2">Ar21-2</strain>
    </source>
</reference>
<dbReference type="OrthoDB" id="2755170at2759"/>
<dbReference type="EMBL" id="KZ293670">
    <property type="protein sequence ID" value="PBK88961.1"/>
    <property type="molecule type" value="Genomic_DNA"/>
</dbReference>
<protein>
    <submittedName>
        <fullName evidence="1">Uncharacterized protein</fullName>
    </submittedName>
</protein>
<dbReference type="STRING" id="47427.A0A2H3D0Z6"/>
<proteinExistence type="predicted"/>
<name>A0A2H3D0Z6_ARMGA</name>
<gene>
    <name evidence="1" type="ORF">ARMGADRAFT_1033561</name>
</gene>
<keyword evidence="2" id="KW-1185">Reference proteome</keyword>
<dbReference type="AlphaFoldDB" id="A0A2H3D0Z6"/>
<dbReference type="Proteomes" id="UP000217790">
    <property type="component" value="Unassembled WGS sequence"/>
</dbReference>
<organism evidence="1 2">
    <name type="scientific">Armillaria gallica</name>
    <name type="common">Bulbous honey fungus</name>
    <name type="synonym">Armillaria bulbosa</name>
    <dbReference type="NCBI Taxonomy" id="47427"/>
    <lineage>
        <taxon>Eukaryota</taxon>
        <taxon>Fungi</taxon>
        <taxon>Dikarya</taxon>
        <taxon>Basidiomycota</taxon>
        <taxon>Agaricomycotina</taxon>
        <taxon>Agaricomycetes</taxon>
        <taxon>Agaricomycetidae</taxon>
        <taxon>Agaricales</taxon>
        <taxon>Marasmiineae</taxon>
        <taxon>Physalacriaceae</taxon>
        <taxon>Armillaria</taxon>
    </lineage>
</organism>
<dbReference type="InParanoid" id="A0A2H3D0Z6"/>
<evidence type="ECO:0000313" key="1">
    <source>
        <dbReference type="EMBL" id="PBK88961.1"/>
    </source>
</evidence>
<accession>A0A2H3D0Z6</accession>
<sequence>MKLKSYLHFDENHPKAAYIKDMLINKQVQKGTPSDKVMANTFLQDWEVNTRHNSQLPKHVTDMLQTMKNFNTRLNMLTLSKEVQSQIPLWHYHSFKAKKQKRYGMEQRDWIQWHTEIRKIATAKPAMMIGLKKDAGTHTNVQR</sequence>
<evidence type="ECO:0000313" key="2">
    <source>
        <dbReference type="Proteomes" id="UP000217790"/>
    </source>
</evidence>